<dbReference type="EMBL" id="JARULZ010000001">
    <property type="protein sequence ID" value="MEH0633827.1"/>
    <property type="molecule type" value="Genomic_DNA"/>
</dbReference>
<feature type="region of interest" description="Disordered" evidence="1">
    <location>
        <begin position="121"/>
        <end position="147"/>
    </location>
</feature>
<proteinExistence type="predicted"/>
<evidence type="ECO:0000256" key="1">
    <source>
        <dbReference type="SAM" id="MobiDB-lite"/>
    </source>
</evidence>
<dbReference type="PRINTS" id="PR00313">
    <property type="entry name" value="CABNDNGRPT"/>
</dbReference>
<dbReference type="InterPro" id="IPR018511">
    <property type="entry name" value="Hemolysin-typ_Ca-bd_CS"/>
</dbReference>
<dbReference type="InterPro" id="IPR001343">
    <property type="entry name" value="Hemolysn_Ca-bd"/>
</dbReference>
<evidence type="ECO:0000313" key="4">
    <source>
        <dbReference type="Proteomes" id="UP001310290"/>
    </source>
</evidence>
<dbReference type="InterPro" id="IPR006311">
    <property type="entry name" value="TAT_signal"/>
</dbReference>
<feature type="signal peptide" evidence="2">
    <location>
        <begin position="1"/>
        <end position="30"/>
    </location>
</feature>
<keyword evidence="2" id="KW-0732">Signal</keyword>
<evidence type="ECO:0008006" key="5">
    <source>
        <dbReference type="Google" id="ProtNLM"/>
    </source>
</evidence>
<protein>
    <recommendedName>
        <fullName evidence="5">Calcium-binding protein</fullName>
    </recommendedName>
</protein>
<evidence type="ECO:0000313" key="3">
    <source>
        <dbReference type="EMBL" id="MEH0633827.1"/>
    </source>
</evidence>
<dbReference type="SUPFAM" id="SSF51120">
    <property type="entry name" value="beta-Roll"/>
    <property type="match status" value="1"/>
</dbReference>
<comment type="caution">
    <text evidence="3">The sequence shown here is derived from an EMBL/GenBank/DDBJ whole genome shotgun (WGS) entry which is preliminary data.</text>
</comment>
<evidence type="ECO:0000256" key="2">
    <source>
        <dbReference type="SAM" id="SignalP"/>
    </source>
</evidence>
<accession>A0ABU8AJJ6</accession>
<dbReference type="PROSITE" id="PS51318">
    <property type="entry name" value="TAT"/>
    <property type="match status" value="1"/>
</dbReference>
<dbReference type="RefSeq" id="WP_334658382.1">
    <property type="nucleotide sequence ID" value="NZ_JARULZ010000001.1"/>
</dbReference>
<organism evidence="3 4">
    <name type="scientific">Streptomyces bottropensis</name>
    <dbReference type="NCBI Taxonomy" id="42235"/>
    <lineage>
        <taxon>Bacteria</taxon>
        <taxon>Bacillati</taxon>
        <taxon>Actinomycetota</taxon>
        <taxon>Actinomycetes</taxon>
        <taxon>Kitasatosporales</taxon>
        <taxon>Streptomycetaceae</taxon>
        <taxon>Streptomyces</taxon>
    </lineage>
</organism>
<gene>
    <name evidence="3" type="ORF">QBA35_10700</name>
</gene>
<feature type="chain" id="PRO_5045726938" description="Calcium-binding protein" evidence="2">
    <location>
        <begin position="31"/>
        <end position="212"/>
    </location>
</feature>
<sequence>MAMSTRRGLQAAAAAAAGAALLVPTGPASAATGAVQASATVVQANDAFIFINAAAGERNRIFINPSGSTVTVIDTGASTSAGVGCTLNSDSSVSCPAGTRTILVVAGDEQDTIAQRTGLRASLDAGPGNDTVHAQDATGRQSIAGGEGRDTLLSGSGADVLVGGPGVDLLSGGAGNDILDNVDQAPGDSAQGGDGSDSCTSDSGDQEIGCES</sequence>
<dbReference type="InterPro" id="IPR011049">
    <property type="entry name" value="Serralysin-like_metalloprot_C"/>
</dbReference>
<name>A0ABU8AJJ6_9ACTN</name>
<dbReference type="Proteomes" id="UP001310290">
    <property type="component" value="Unassembled WGS sequence"/>
</dbReference>
<dbReference type="PROSITE" id="PS00330">
    <property type="entry name" value="HEMOLYSIN_CALCIUM"/>
    <property type="match status" value="2"/>
</dbReference>
<keyword evidence="4" id="KW-1185">Reference proteome</keyword>
<reference evidence="3" key="1">
    <citation type="submission" date="2023-04" db="EMBL/GenBank/DDBJ databases">
        <title>Genomic diversity of scab-causing Streptomyces spp. in the province of Quebec, Canada.</title>
        <authorList>
            <person name="Biessy A."/>
            <person name="Cadieux M."/>
            <person name="Ciotola M."/>
            <person name="Filion M."/>
        </authorList>
    </citation>
    <scope>NUCLEOTIDE SEQUENCE</scope>
    <source>
        <strain evidence="3">B21-115</strain>
    </source>
</reference>
<feature type="region of interest" description="Disordered" evidence="1">
    <location>
        <begin position="174"/>
        <end position="212"/>
    </location>
</feature>
<dbReference type="Gene3D" id="2.150.10.10">
    <property type="entry name" value="Serralysin-like metalloprotease, C-terminal"/>
    <property type="match status" value="1"/>
</dbReference>
<dbReference type="Pfam" id="PF00353">
    <property type="entry name" value="HemolysinCabind"/>
    <property type="match status" value="1"/>
</dbReference>